<dbReference type="Proteomes" id="UP001208131">
    <property type="component" value="Unassembled WGS sequence"/>
</dbReference>
<keyword evidence="2" id="KW-0238">DNA-binding</keyword>
<evidence type="ECO:0000259" key="1">
    <source>
        <dbReference type="Pfam" id="PF03869"/>
    </source>
</evidence>
<dbReference type="Gene3D" id="1.10.1220.10">
    <property type="entry name" value="Met repressor-like"/>
    <property type="match status" value="1"/>
</dbReference>
<dbReference type="SUPFAM" id="SSF47598">
    <property type="entry name" value="Ribbon-helix-helix"/>
    <property type="match status" value="1"/>
</dbReference>
<accession>A0AAE3LN05</accession>
<comment type="caution">
    <text evidence="2">The sequence shown here is derived from an EMBL/GenBank/DDBJ whole genome shotgun (WGS) entry which is preliminary data.</text>
</comment>
<dbReference type="InterPro" id="IPR013321">
    <property type="entry name" value="Arc_rbn_hlx_hlx"/>
</dbReference>
<proteinExistence type="predicted"/>
<dbReference type="GO" id="GO:0006355">
    <property type="term" value="P:regulation of DNA-templated transcription"/>
    <property type="evidence" value="ECO:0007669"/>
    <property type="project" value="InterPro"/>
</dbReference>
<dbReference type="EMBL" id="JAOQJZ010000010">
    <property type="protein sequence ID" value="MCU6706261.1"/>
    <property type="molecule type" value="Genomic_DNA"/>
</dbReference>
<keyword evidence="3" id="KW-1185">Reference proteome</keyword>
<dbReference type="InterPro" id="IPR010985">
    <property type="entry name" value="Ribbon_hlx_hlx"/>
</dbReference>
<organism evidence="2 3">
    <name type="scientific">Hominimerdicola aceti</name>
    <dbReference type="NCBI Taxonomy" id="2981726"/>
    <lineage>
        <taxon>Bacteria</taxon>
        <taxon>Bacillati</taxon>
        <taxon>Bacillota</taxon>
        <taxon>Clostridia</taxon>
        <taxon>Eubacteriales</taxon>
        <taxon>Oscillospiraceae</taxon>
        <taxon>Hominimerdicola</taxon>
    </lineage>
</organism>
<protein>
    <submittedName>
        <fullName evidence="2">Arc family DNA-binding protein</fullName>
    </submittedName>
</protein>
<dbReference type="InterPro" id="IPR005569">
    <property type="entry name" value="Arc_DNA-bd_dom"/>
</dbReference>
<reference evidence="2 3" key="1">
    <citation type="journal article" date="2021" name="ISME Commun">
        <title>Automated analysis of genomic sequences facilitates high-throughput and comprehensive description of bacteria.</title>
        <authorList>
            <person name="Hitch T.C.A."/>
        </authorList>
    </citation>
    <scope>NUCLEOTIDE SEQUENCE [LARGE SCALE GENOMIC DNA]</scope>
    <source>
        <strain evidence="2 3">Sanger_31</strain>
    </source>
</reference>
<evidence type="ECO:0000313" key="3">
    <source>
        <dbReference type="Proteomes" id="UP001208131"/>
    </source>
</evidence>
<dbReference type="RefSeq" id="WP_117958511.1">
    <property type="nucleotide sequence ID" value="NZ_JAOQJZ010000010.1"/>
</dbReference>
<evidence type="ECO:0000313" key="2">
    <source>
        <dbReference type="EMBL" id="MCU6706261.1"/>
    </source>
</evidence>
<dbReference type="GO" id="GO:0003677">
    <property type="term" value="F:DNA binding"/>
    <property type="evidence" value="ECO:0007669"/>
    <property type="project" value="UniProtKB-KW"/>
</dbReference>
<sequence>MKGLISMYYNEKRKAITAKYVKTHLDDIKIRVPKGQREKLKAIAAEMGMSMNQMFIKAVEEYIERNYKPEEANETD</sequence>
<feature type="domain" description="Arc-like DNA binding" evidence="1">
    <location>
        <begin position="29"/>
        <end position="61"/>
    </location>
</feature>
<dbReference type="AlphaFoldDB" id="A0AAE3LN05"/>
<name>A0AAE3LN05_9FIRM</name>
<dbReference type="Pfam" id="PF03869">
    <property type="entry name" value="Arc"/>
    <property type="match status" value="1"/>
</dbReference>
<gene>
    <name evidence="2" type="ORF">OCV57_10045</name>
</gene>